<evidence type="ECO:0000256" key="1">
    <source>
        <dbReference type="ARBA" id="ARBA00004613"/>
    </source>
</evidence>
<dbReference type="GO" id="GO:0005576">
    <property type="term" value="C:extracellular region"/>
    <property type="evidence" value="ECO:0007669"/>
    <property type="project" value="UniProtKB-SubCell"/>
</dbReference>
<dbReference type="Ensembl" id="ENSACAT00000032367.2">
    <property type="protein sequence ID" value="ENSACAP00000039369.1"/>
    <property type="gene ID" value="ENSACAG00000030939.2"/>
</dbReference>
<name>A0A803TVX9_ANOCA</name>
<protein>
    <recommendedName>
        <fullName evidence="5">C-type lectin domain-containing protein</fullName>
    </recommendedName>
</protein>
<dbReference type="Bgee" id="ENSACAG00000030939">
    <property type="expression patterns" value="Expressed in skeletal muscle tissue"/>
</dbReference>
<dbReference type="Proteomes" id="UP000001646">
    <property type="component" value="Unplaced"/>
</dbReference>
<dbReference type="PANTHER" id="PTHR47648:SF1">
    <property type="entry name" value="KILLER CELL LECTIN-LIKE RECEPTOR SUBFAMILY G MEMBER 1"/>
    <property type="match status" value="1"/>
</dbReference>
<dbReference type="InterPro" id="IPR016187">
    <property type="entry name" value="CTDL_fold"/>
</dbReference>
<evidence type="ECO:0000313" key="3">
    <source>
        <dbReference type="Ensembl" id="ENSACAP00000039369.1"/>
    </source>
</evidence>
<evidence type="ECO:0000256" key="2">
    <source>
        <dbReference type="ARBA" id="ARBA00022525"/>
    </source>
</evidence>
<dbReference type="Gene3D" id="3.10.100.10">
    <property type="entry name" value="Mannose-Binding Protein A, subunit A"/>
    <property type="match status" value="1"/>
</dbReference>
<dbReference type="PANTHER" id="PTHR47648">
    <property type="entry name" value="KILLER CELL LECTIN-LIKE RECEPTOR SUBFAMILY G MEMBER 1"/>
    <property type="match status" value="1"/>
</dbReference>
<reference evidence="3" key="3">
    <citation type="submission" date="2025-09" db="UniProtKB">
        <authorList>
            <consortium name="Ensembl"/>
        </authorList>
    </citation>
    <scope>IDENTIFICATION</scope>
</reference>
<dbReference type="SUPFAM" id="SSF56436">
    <property type="entry name" value="C-type lectin-like"/>
    <property type="match status" value="1"/>
</dbReference>
<dbReference type="InterPro" id="IPR016186">
    <property type="entry name" value="C-type_lectin-like/link_sf"/>
</dbReference>
<organism evidence="3 4">
    <name type="scientific">Anolis carolinensis</name>
    <name type="common">Green anole</name>
    <name type="synonym">American chameleon</name>
    <dbReference type="NCBI Taxonomy" id="28377"/>
    <lineage>
        <taxon>Eukaryota</taxon>
        <taxon>Metazoa</taxon>
        <taxon>Chordata</taxon>
        <taxon>Craniata</taxon>
        <taxon>Vertebrata</taxon>
        <taxon>Euteleostomi</taxon>
        <taxon>Lepidosauria</taxon>
        <taxon>Squamata</taxon>
        <taxon>Bifurcata</taxon>
        <taxon>Unidentata</taxon>
        <taxon>Episquamata</taxon>
        <taxon>Toxicofera</taxon>
        <taxon>Iguania</taxon>
        <taxon>Dactyloidae</taxon>
        <taxon>Anolis</taxon>
    </lineage>
</organism>
<evidence type="ECO:0008006" key="5">
    <source>
        <dbReference type="Google" id="ProtNLM"/>
    </source>
</evidence>
<dbReference type="AlphaFoldDB" id="A0A803TVX9"/>
<proteinExistence type="predicted"/>
<accession>A0A803TVX9</accession>
<keyword evidence="2" id="KW-0964">Secreted</keyword>
<dbReference type="GeneTree" id="ENSGT01070000256551"/>
<comment type="subcellular location">
    <subcellularLocation>
        <location evidence="1">Secreted</location>
    </subcellularLocation>
</comment>
<reference evidence="3" key="2">
    <citation type="submission" date="2025-08" db="UniProtKB">
        <authorList>
            <consortium name="Ensembl"/>
        </authorList>
    </citation>
    <scope>IDENTIFICATION</scope>
</reference>
<evidence type="ECO:0000313" key="4">
    <source>
        <dbReference type="Proteomes" id="UP000001646"/>
    </source>
</evidence>
<keyword evidence="4" id="KW-1185">Reference proteome</keyword>
<dbReference type="InParanoid" id="A0A803TVX9"/>
<sequence length="127" mass="14620">MQLPKPLHIGLDFQTRDHFGRHSLAVFQLVISLLELWFPELTVGSLMKVPFTLTKNHNKLGHDCVCPSCPDDWIGYRRKCYYFSLEKRNWTSSQDFCSSQKATLLIFNDNKEKVRGTNSDKAGVKGK</sequence>
<reference evidence="3" key="1">
    <citation type="submission" date="2009-12" db="EMBL/GenBank/DDBJ databases">
        <title>The Genome Sequence of Anolis carolinensis (Green Anole Lizard).</title>
        <authorList>
            <consortium name="The Genome Sequencing Platform"/>
            <person name="Di Palma F."/>
            <person name="Alfoldi J."/>
            <person name="Heiman D."/>
            <person name="Young S."/>
            <person name="Grabherr M."/>
            <person name="Johnson J."/>
            <person name="Lander E.S."/>
            <person name="Lindblad-Toh K."/>
        </authorList>
    </citation>
    <scope>NUCLEOTIDE SEQUENCE [LARGE SCALE GENOMIC DNA]</scope>
    <source>
        <strain evidence="3">JBL SC #1</strain>
    </source>
</reference>
<dbReference type="InterPro" id="IPR042190">
    <property type="entry name" value="KLRG1"/>
</dbReference>